<dbReference type="SUPFAM" id="SSF50978">
    <property type="entry name" value="WD40 repeat-like"/>
    <property type="match status" value="1"/>
</dbReference>
<feature type="repeat" description="WD" evidence="2">
    <location>
        <begin position="413"/>
        <end position="436"/>
    </location>
</feature>
<evidence type="ECO:0000313" key="4">
    <source>
        <dbReference type="RefSeq" id="XP_052758007.1"/>
    </source>
</evidence>
<keyword evidence="3" id="KW-1185">Reference proteome</keyword>
<dbReference type="PANTHER" id="PTHR44324">
    <property type="entry name" value="WD40 REPEAT DOMAIN 95"/>
    <property type="match status" value="1"/>
</dbReference>
<keyword evidence="1" id="KW-0677">Repeat</keyword>
<dbReference type="InterPro" id="IPR051242">
    <property type="entry name" value="WD-EF-hand_domain"/>
</dbReference>
<dbReference type="SMART" id="SM00320">
    <property type="entry name" value="WD40"/>
    <property type="match status" value="4"/>
</dbReference>
<evidence type="ECO:0000313" key="3">
    <source>
        <dbReference type="Proteomes" id="UP001652740"/>
    </source>
</evidence>
<gene>
    <name evidence="4" type="primary">LOC116413244</name>
</gene>
<evidence type="ECO:0000256" key="2">
    <source>
        <dbReference type="PROSITE-ProRule" id="PRU00221"/>
    </source>
</evidence>
<dbReference type="GeneID" id="116413244"/>
<dbReference type="InterPro" id="IPR015943">
    <property type="entry name" value="WD40/YVTN_repeat-like_dom_sf"/>
</dbReference>
<reference evidence="4" key="1">
    <citation type="submission" date="2025-08" db="UniProtKB">
        <authorList>
            <consortium name="RefSeq"/>
        </authorList>
    </citation>
    <scope>IDENTIFICATION</scope>
    <source>
        <tissue evidence="4">Whole larvae</tissue>
    </source>
</reference>
<dbReference type="InterPro" id="IPR036322">
    <property type="entry name" value="WD40_repeat_dom_sf"/>
</dbReference>
<proteinExistence type="predicted"/>
<sequence length="522" mass="59392">MSIKSQKSLNDECSEIIEKSYSVRSASEESLSCEDEVEGLARELMRKMTPAVLSKLRRVFRKNKDKNHSRDIDRKVEEVMKAAAAEEGIQFATSAPQPEDTLWLDENGFVSAIDTIFGHHKYNTHAHKLFQLLDAFNTGKIWWRQLINRLVMVGAKKTSSRAEVWKPAKEKQTRRMEHCKRETIVKLISVEREDSFCYVSVSRGGRIGVYSGHLQLMNSYEVFYHRTGVRRRIKNCWITDAVYLNDVQSLILSASDRSLMVYDATTLTHTPVYCITGIPNIPTCLAYTSSSAMGDGSELVFGTERGDLTRIQFLQPRVSLFYCKTPENINYYFWMELPSPPHTPYCSITTWRRVHSRSVRRVTYTRNGDIVMSCSHDSSVSVRARHVPGKLDDYTFKVQRGVTCFHVVSSLHLLVTGSCDGIVRLWETTQSTPYSTLATPTAAAVLDVAVVASEEIVLAYCNNCTIHIWDMYEECLLQSIKLKYPFLGVLGKKVEFGAFCIHPDPSVFYEYDDISTESKAFS</sequence>
<dbReference type="Proteomes" id="UP001652740">
    <property type="component" value="Unplaced"/>
</dbReference>
<organism evidence="3 4">
    <name type="scientific">Galleria mellonella</name>
    <name type="common">Greater wax moth</name>
    <dbReference type="NCBI Taxonomy" id="7137"/>
    <lineage>
        <taxon>Eukaryota</taxon>
        <taxon>Metazoa</taxon>
        <taxon>Ecdysozoa</taxon>
        <taxon>Arthropoda</taxon>
        <taxon>Hexapoda</taxon>
        <taxon>Insecta</taxon>
        <taxon>Pterygota</taxon>
        <taxon>Neoptera</taxon>
        <taxon>Endopterygota</taxon>
        <taxon>Lepidoptera</taxon>
        <taxon>Glossata</taxon>
        <taxon>Ditrysia</taxon>
        <taxon>Pyraloidea</taxon>
        <taxon>Pyralidae</taxon>
        <taxon>Galleriinae</taxon>
        <taxon>Galleria</taxon>
    </lineage>
</organism>
<keyword evidence="2" id="KW-0853">WD repeat</keyword>
<dbReference type="InterPro" id="IPR001680">
    <property type="entry name" value="WD40_rpt"/>
</dbReference>
<dbReference type="PANTHER" id="PTHR44324:SF3">
    <property type="entry name" value="WD REPEAT-CONTAINING PROTEIN 49-LIKE"/>
    <property type="match status" value="1"/>
</dbReference>
<accession>A0ABM3N358</accession>
<protein>
    <submittedName>
        <fullName evidence="4">Uncharacterized protein LOC116413244</fullName>
    </submittedName>
</protein>
<evidence type="ECO:0000256" key="1">
    <source>
        <dbReference type="ARBA" id="ARBA00022737"/>
    </source>
</evidence>
<dbReference type="Pfam" id="PF00400">
    <property type="entry name" value="WD40"/>
    <property type="match status" value="2"/>
</dbReference>
<dbReference type="PROSITE" id="PS50082">
    <property type="entry name" value="WD_REPEATS_2"/>
    <property type="match status" value="1"/>
</dbReference>
<dbReference type="RefSeq" id="XP_052758007.1">
    <property type="nucleotide sequence ID" value="XM_052902047.1"/>
</dbReference>
<name>A0ABM3N358_GALME</name>
<dbReference type="Gene3D" id="2.130.10.10">
    <property type="entry name" value="YVTN repeat-like/Quinoprotein amine dehydrogenase"/>
    <property type="match status" value="2"/>
</dbReference>